<proteinExistence type="predicted"/>
<dbReference type="OrthoDB" id="9805698at2"/>
<evidence type="ECO:0008006" key="3">
    <source>
        <dbReference type="Google" id="ProtNLM"/>
    </source>
</evidence>
<keyword evidence="2" id="KW-1185">Reference proteome</keyword>
<dbReference type="Proteomes" id="UP000075606">
    <property type="component" value="Unassembled WGS sequence"/>
</dbReference>
<dbReference type="RefSeq" id="WP_068222125.1">
    <property type="nucleotide sequence ID" value="NZ_LRPC01000028.1"/>
</dbReference>
<accession>A0A150X4G2</accession>
<comment type="caution">
    <text evidence="1">The sequence shown here is derived from an EMBL/GenBank/DDBJ whole genome shotgun (WGS) entry which is preliminary data.</text>
</comment>
<evidence type="ECO:0000313" key="2">
    <source>
        <dbReference type="Proteomes" id="UP000075606"/>
    </source>
</evidence>
<name>A0A150X4G2_9BACT</name>
<evidence type="ECO:0000313" key="1">
    <source>
        <dbReference type="EMBL" id="KYG73609.1"/>
    </source>
</evidence>
<organism evidence="1 2">
    <name type="scientific">Roseivirga spongicola</name>
    <dbReference type="NCBI Taxonomy" id="333140"/>
    <lineage>
        <taxon>Bacteria</taxon>
        <taxon>Pseudomonadati</taxon>
        <taxon>Bacteroidota</taxon>
        <taxon>Cytophagia</taxon>
        <taxon>Cytophagales</taxon>
        <taxon>Roseivirgaceae</taxon>
        <taxon>Roseivirga</taxon>
    </lineage>
</organism>
<dbReference type="AlphaFoldDB" id="A0A150X4G2"/>
<protein>
    <recommendedName>
        <fullName evidence="3">Poly A polymerase head domain-containing protein</fullName>
    </recommendedName>
</protein>
<gene>
    <name evidence="1" type="ORF">AWW68_13035</name>
</gene>
<reference evidence="1 2" key="1">
    <citation type="submission" date="2016-01" db="EMBL/GenBank/DDBJ databases">
        <title>Genome sequencing of Roseivirga spongicola UST030701-084.</title>
        <authorList>
            <person name="Selvaratnam C."/>
            <person name="Thevarajoo S."/>
            <person name="Goh K.M."/>
            <person name="Ee R."/>
            <person name="Chan K.-G."/>
            <person name="Chong C.S."/>
        </authorList>
    </citation>
    <scope>NUCLEOTIDE SEQUENCE [LARGE SCALE GENOMIC DNA]</scope>
    <source>
        <strain evidence="1 2">UST030701-084</strain>
    </source>
</reference>
<dbReference type="EMBL" id="LRPC01000028">
    <property type="protein sequence ID" value="KYG73609.1"/>
    <property type="molecule type" value="Genomic_DNA"/>
</dbReference>
<dbReference type="STRING" id="333140.AWW68_13035"/>
<sequence length="240" mass="28839">MGRRLADIEIEIKNHEQKFSSFLRNILEGEIFRLIDQLSKSTKVYLFSGIIRNYFLHKYLVRDVDLVIESDDGLDKVLEGLKYRQNSFGGYKIELDGKNIDIWRMDKTWAFNHRQKHLNLDLQRIIPETSFFNFSAIIYSINEQKFFYTKDFLSFLRTKTIDYVYEPNANRQLCVVNTFYYQKKYDLKVSNKLLHLISSWYWEGEKDYEKVQYKHFGKVIFSNSEILEKVIPTNELLECK</sequence>